<evidence type="ECO:0000259" key="7">
    <source>
        <dbReference type="Pfam" id="PF01850"/>
    </source>
</evidence>
<protein>
    <recommendedName>
        <fullName evidence="6">Ribonuclease VapC</fullName>
        <shortName evidence="6">RNase VapC</shortName>
        <ecNumber evidence="6">3.1.-.-</ecNumber>
    </recommendedName>
    <alternativeName>
        <fullName evidence="6">Toxin VapC</fullName>
    </alternativeName>
</protein>
<evidence type="ECO:0000256" key="5">
    <source>
        <dbReference type="ARBA" id="ARBA00022842"/>
    </source>
</evidence>
<sequence length="134" mass="14263">MIVCDTGQLVAAALSNDDHHRACVDLFTGAHLAGHDLVVPATVVAEVGYLLCREAGPRVEAMFLTSMAEGDFAPIALTSVDYARMAELVVTYADLPLGTTDASVVALAERLGTTEIATLDRRHSAWFVPLTPPR</sequence>
<dbReference type="Pfam" id="PF01850">
    <property type="entry name" value="PIN"/>
    <property type="match status" value="1"/>
</dbReference>
<accession>A0ABV7YN59</accession>
<comment type="similarity">
    <text evidence="6">Belongs to the PINc/VapC protein family.</text>
</comment>
<evidence type="ECO:0000256" key="4">
    <source>
        <dbReference type="ARBA" id="ARBA00022801"/>
    </source>
</evidence>
<dbReference type="Gene3D" id="3.40.50.1010">
    <property type="entry name" value="5'-nuclease"/>
    <property type="match status" value="1"/>
</dbReference>
<dbReference type="HAMAP" id="MF_00265">
    <property type="entry name" value="VapC_Nob1"/>
    <property type="match status" value="1"/>
</dbReference>
<gene>
    <name evidence="6" type="primary">vapC</name>
    <name evidence="8" type="ORF">ACFOUW_36915</name>
</gene>
<keyword evidence="1 6" id="KW-1277">Toxin-antitoxin system</keyword>
<name>A0ABV7YN59_9ACTN</name>
<comment type="function">
    <text evidence="6">Toxic component of a toxin-antitoxin (TA) system. An RNase.</text>
</comment>
<reference evidence="9" key="1">
    <citation type="journal article" date="2019" name="Int. J. Syst. Evol. Microbiol.">
        <title>The Global Catalogue of Microorganisms (GCM) 10K type strain sequencing project: providing services to taxonomists for standard genome sequencing and annotation.</title>
        <authorList>
            <consortium name="The Broad Institute Genomics Platform"/>
            <consortium name="The Broad Institute Genome Sequencing Center for Infectious Disease"/>
            <person name="Wu L."/>
            <person name="Ma J."/>
        </authorList>
    </citation>
    <scope>NUCLEOTIDE SEQUENCE [LARGE SCALE GENOMIC DNA]</scope>
    <source>
        <strain evidence="9">CGMCC 4.7241</strain>
    </source>
</reference>
<dbReference type="SUPFAM" id="SSF88723">
    <property type="entry name" value="PIN domain-like"/>
    <property type="match status" value="1"/>
</dbReference>
<dbReference type="RefSeq" id="WP_205121934.1">
    <property type="nucleotide sequence ID" value="NZ_JAFBCM010000001.1"/>
</dbReference>
<keyword evidence="9" id="KW-1185">Reference proteome</keyword>
<evidence type="ECO:0000256" key="3">
    <source>
        <dbReference type="ARBA" id="ARBA00022723"/>
    </source>
</evidence>
<comment type="cofactor">
    <cofactor evidence="6">
        <name>Mg(2+)</name>
        <dbReference type="ChEBI" id="CHEBI:18420"/>
    </cofactor>
</comment>
<dbReference type="EC" id="3.1.-.-" evidence="6"/>
<dbReference type="InterPro" id="IPR022907">
    <property type="entry name" value="VapC_family"/>
</dbReference>
<evidence type="ECO:0000256" key="2">
    <source>
        <dbReference type="ARBA" id="ARBA00022722"/>
    </source>
</evidence>
<keyword evidence="4 6" id="KW-0378">Hydrolase</keyword>
<feature type="binding site" evidence="6">
    <location>
        <position position="101"/>
    </location>
    <ligand>
        <name>Mg(2+)</name>
        <dbReference type="ChEBI" id="CHEBI:18420"/>
    </ligand>
</feature>
<dbReference type="EMBL" id="JBHRZH010000055">
    <property type="protein sequence ID" value="MFC3766458.1"/>
    <property type="molecule type" value="Genomic_DNA"/>
</dbReference>
<keyword evidence="3 6" id="KW-0479">Metal-binding</keyword>
<feature type="binding site" evidence="6">
    <location>
        <position position="5"/>
    </location>
    <ligand>
        <name>Mg(2+)</name>
        <dbReference type="ChEBI" id="CHEBI:18420"/>
    </ligand>
</feature>
<evidence type="ECO:0000256" key="1">
    <source>
        <dbReference type="ARBA" id="ARBA00022649"/>
    </source>
</evidence>
<evidence type="ECO:0000256" key="6">
    <source>
        <dbReference type="HAMAP-Rule" id="MF_00265"/>
    </source>
</evidence>
<comment type="caution">
    <text evidence="8">The sequence shown here is derived from an EMBL/GenBank/DDBJ whole genome shotgun (WGS) entry which is preliminary data.</text>
</comment>
<organism evidence="8 9">
    <name type="scientific">Tenggerimyces flavus</name>
    <dbReference type="NCBI Taxonomy" id="1708749"/>
    <lineage>
        <taxon>Bacteria</taxon>
        <taxon>Bacillati</taxon>
        <taxon>Actinomycetota</taxon>
        <taxon>Actinomycetes</taxon>
        <taxon>Propionibacteriales</taxon>
        <taxon>Nocardioidaceae</taxon>
        <taxon>Tenggerimyces</taxon>
    </lineage>
</organism>
<keyword evidence="5 6" id="KW-0460">Magnesium</keyword>
<dbReference type="InterPro" id="IPR029060">
    <property type="entry name" value="PIN-like_dom_sf"/>
</dbReference>
<evidence type="ECO:0000313" key="8">
    <source>
        <dbReference type="EMBL" id="MFC3766458.1"/>
    </source>
</evidence>
<keyword evidence="2 6" id="KW-0540">Nuclease</keyword>
<dbReference type="Proteomes" id="UP001595699">
    <property type="component" value="Unassembled WGS sequence"/>
</dbReference>
<dbReference type="InterPro" id="IPR002716">
    <property type="entry name" value="PIN_dom"/>
</dbReference>
<keyword evidence="6" id="KW-0800">Toxin</keyword>
<feature type="domain" description="PIN" evidence="7">
    <location>
        <begin position="2"/>
        <end position="124"/>
    </location>
</feature>
<evidence type="ECO:0000313" key="9">
    <source>
        <dbReference type="Proteomes" id="UP001595699"/>
    </source>
</evidence>
<proteinExistence type="inferred from homology"/>